<gene>
    <name evidence="4" type="ORF">SAPIS_v1c08630</name>
</gene>
<dbReference type="PRINTS" id="PR00081">
    <property type="entry name" value="GDHRDH"/>
</dbReference>
<dbReference type="InterPro" id="IPR036291">
    <property type="entry name" value="NAD(P)-bd_dom_sf"/>
</dbReference>
<dbReference type="GO" id="GO:0016491">
    <property type="term" value="F:oxidoreductase activity"/>
    <property type="evidence" value="ECO:0007669"/>
    <property type="project" value="UniProtKB-KW"/>
</dbReference>
<comment type="similarity">
    <text evidence="1 3">Belongs to the short-chain dehydrogenases/reductases (SDR) family.</text>
</comment>
<dbReference type="PANTHER" id="PTHR42901">
    <property type="entry name" value="ALCOHOL DEHYDROGENASE"/>
    <property type="match status" value="1"/>
</dbReference>
<dbReference type="PANTHER" id="PTHR42901:SF1">
    <property type="entry name" value="ALCOHOL DEHYDROGENASE"/>
    <property type="match status" value="1"/>
</dbReference>
<dbReference type="EMBL" id="CP006682">
    <property type="protein sequence ID" value="AHB36708.1"/>
    <property type="molecule type" value="Genomic_DNA"/>
</dbReference>
<dbReference type="SUPFAM" id="SSF51735">
    <property type="entry name" value="NAD(P)-binding Rossmann-fold domains"/>
    <property type="match status" value="1"/>
</dbReference>
<dbReference type="Proteomes" id="UP000018550">
    <property type="component" value="Chromosome"/>
</dbReference>
<dbReference type="RefSeq" id="WP_023790064.1">
    <property type="nucleotide sequence ID" value="NC_022998.1"/>
</dbReference>
<protein>
    <submittedName>
        <fullName evidence="4">Short-chain dehydrogenase/reductase SDR</fullName>
    </submittedName>
</protein>
<dbReference type="PRINTS" id="PR00080">
    <property type="entry name" value="SDRFAMILY"/>
</dbReference>
<dbReference type="AlphaFoldDB" id="V5RJQ3"/>
<accession>V5RJQ3</accession>
<dbReference type="STRING" id="1276258.SAPIS_v1c08630"/>
<dbReference type="CDD" id="cd05233">
    <property type="entry name" value="SDR_c"/>
    <property type="match status" value="1"/>
</dbReference>
<evidence type="ECO:0000313" key="4">
    <source>
        <dbReference type="EMBL" id="AHB36708.1"/>
    </source>
</evidence>
<dbReference type="InterPro" id="IPR002347">
    <property type="entry name" value="SDR_fam"/>
</dbReference>
<proteinExistence type="inferred from homology"/>
<evidence type="ECO:0000256" key="2">
    <source>
        <dbReference type="ARBA" id="ARBA00023002"/>
    </source>
</evidence>
<dbReference type="eggNOG" id="COG0300">
    <property type="taxonomic scope" value="Bacteria"/>
</dbReference>
<keyword evidence="5" id="KW-1185">Reference proteome</keyword>
<reference evidence="4 5" key="1">
    <citation type="journal article" date="2014" name="Genome Announc.">
        <title>Complete Genome Sequence of Spiroplasma apis B31T (ATCC 33834), a Bacterium Associated with May Disease of Honeybees (Apis mellifera).</title>
        <authorList>
            <person name="Ku C."/>
            <person name="Lo W.S."/>
            <person name="Chen L.L."/>
            <person name="Kuo C.H."/>
        </authorList>
    </citation>
    <scope>NUCLEOTIDE SEQUENCE [LARGE SCALE GENOMIC DNA]</scope>
    <source>
        <strain evidence="4">B31</strain>
    </source>
</reference>
<evidence type="ECO:0000256" key="3">
    <source>
        <dbReference type="RuleBase" id="RU000363"/>
    </source>
</evidence>
<dbReference type="Pfam" id="PF00106">
    <property type="entry name" value="adh_short"/>
    <property type="match status" value="1"/>
</dbReference>
<evidence type="ECO:0000313" key="5">
    <source>
        <dbReference type="Proteomes" id="UP000018550"/>
    </source>
</evidence>
<evidence type="ECO:0000256" key="1">
    <source>
        <dbReference type="ARBA" id="ARBA00006484"/>
    </source>
</evidence>
<sequence length="267" mass="30597">MKKNKKDFSNEYALVTGASRGLGLEYCKELLKIGYNLVCVSRNTDSLNDLKTSFPNQEIVTYNLDLSKWENNEILCENVKNKNITVLINNAGVGKSGNFLEGSFEKDEQMLSLNIYSLQYLTRFFVKKFKENDRGIILNIGSIIAWHTPGPYFATYYATKSYVYSMSVALDYELKRSKSNVRVKVITPGILNTSFLVSKFNDKEGSSYEKGANVVKFAKKSLKIGLRKKGKSAILVGVKDKVSVFFVRKLWRKLVLWFIYNYQKKRL</sequence>
<name>V5RJQ3_SPIAP</name>
<keyword evidence="2" id="KW-0560">Oxidoreductase</keyword>
<dbReference type="Gene3D" id="3.40.50.720">
    <property type="entry name" value="NAD(P)-binding Rossmann-like Domain"/>
    <property type="match status" value="1"/>
</dbReference>
<dbReference type="PIRSF" id="PIRSF000126">
    <property type="entry name" value="11-beta-HSD1"/>
    <property type="match status" value="1"/>
</dbReference>
<dbReference type="PATRIC" id="fig|1276258.3.peg.884"/>
<dbReference type="OrthoDB" id="9808814at2"/>
<dbReference type="HOGENOM" id="CLU_010194_2_1_14"/>
<dbReference type="KEGG" id="sapi:SAPIS_v1c08630"/>
<organism evidence="4 5">
    <name type="scientific">Spiroplasma apis B31</name>
    <dbReference type="NCBI Taxonomy" id="1276258"/>
    <lineage>
        <taxon>Bacteria</taxon>
        <taxon>Bacillati</taxon>
        <taxon>Mycoplasmatota</taxon>
        <taxon>Mollicutes</taxon>
        <taxon>Entomoplasmatales</taxon>
        <taxon>Spiroplasmataceae</taxon>
        <taxon>Spiroplasma</taxon>
    </lineage>
</organism>